<evidence type="ECO:0000256" key="3">
    <source>
        <dbReference type="ARBA" id="ARBA00022448"/>
    </source>
</evidence>
<sequence length="458" mass="52301">MIQYIVLVVTFQLLFLAIYDLFLKKETFFQSNRVYLIGTFLVSLFLPFVKLPVFKTVVSQQYAAIVLDEIVLTANSPQAAAESSFPWLKVVFVIGVVISFALFVYKIYQIIKLKQAGEKQKFSDYIKVTIPKSNNAFSFYNTVFIGDAVTKENEEGILEHELVHVKQKHTLDLLFFEVMRIALWFNPLVYIYQNRIAEVHEFIADSKVKKTSKKEQYELLLSQIFETKNISFINHFYKSSLIKKRIVMLQKSKSGKVLKLKYLALVPLVAGMLFYTSCETENNAKIDAVEAKSEVNTTAALSEVVITALKMPSSFETTSDSELKELALNREIKNTEVFNKVNGELVAFSELEILPSFPGSEEGVSTFESFNKQMSKHIRRHFAYPVEAHEKEIQGVVSMRFIIEEDGSVKNLQMRGPDESLEKEAARIISRLPKMNPGMKDGKPVKVPFSLPITFRLQ</sequence>
<dbReference type="eggNOG" id="COG4219">
    <property type="taxonomic scope" value="Bacteria"/>
</dbReference>
<keyword evidence="4" id="KW-1003">Cell membrane</keyword>
<dbReference type="InterPro" id="IPR037682">
    <property type="entry name" value="TonB_C"/>
</dbReference>
<comment type="subcellular location">
    <subcellularLocation>
        <location evidence="1">Cell inner membrane</location>
        <topology evidence="1">Single-pass membrane protein</topology>
        <orientation evidence="1">Periplasmic side</orientation>
    </subcellularLocation>
</comment>
<feature type="transmembrane region" description="Helical" evidence="10">
    <location>
        <begin position="85"/>
        <end position="105"/>
    </location>
</feature>
<gene>
    <name evidence="12" type="ordered locus">Celly_0846</name>
</gene>
<evidence type="ECO:0000313" key="12">
    <source>
        <dbReference type="EMBL" id="ADY28678.1"/>
    </source>
</evidence>
<name>F0RCZ1_CELLC</name>
<evidence type="ECO:0000256" key="5">
    <source>
        <dbReference type="ARBA" id="ARBA00022519"/>
    </source>
</evidence>
<keyword evidence="3" id="KW-0813">Transport</keyword>
<dbReference type="SUPFAM" id="SSF74653">
    <property type="entry name" value="TolA/TonB C-terminal domain"/>
    <property type="match status" value="1"/>
</dbReference>
<dbReference type="HOGENOM" id="CLU_013798_1_1_10"/>
<accession>F0RCZ1</accession>
<dbReference type="GO" id="GO:0031992">
    <property type="term" value="F:energy transducer activity"/>
    <property type="evidence" value="ECO:0007669"/>
    <property type="project" value="TreeGrafter"/>
</dbReference>
<keyword evidence="8 10" id="KW-1133">Transmembrane helix</keyword>
<keyword evidence="6 10" id="KW-0812">Transmembrane</keyword>
<dbReference type="STRING" id="867900.Celly_0846"/>
<dbReference type="RefSeq" id="WP_013620426.1">
    <property type="nucleotide sequence ID" value="NC_015167.1"/>
</dbReference>
<feature type="transmembrane region" description="Helical" evidence="10">
    <location>
        <begin position="6"/>
        <end position="22"/>
    </location>
</feature>
<dbReference type="PROSITE" id="PS52015">
    <property type="entry name" value="TONB_CTD"/>
    <property type="match status" value="1"/>
</dbReference>
<dbReference type="AlphaFoldDB" id="F0RCZ1"/>
<dbReference type="GO" id="GO:0015031">
    <property type="term" value="P:protein transport"/>
    <property type="evidence" value="ECO:0007669"/>
    <property type="project" value="UniProtKB-KW"/>
</dbReference>
<protein>
    <submittedName>
        <fullName evidence="12">TonB family protein</fullName>
    </submittedName>
</protein>
<comment type="similarity">
    <text evidence="2">Belongs to the TonB family.</text>
</comment>
<dbReference type="OrthoDB" id="1522859at2"/>
<dbReference type="NCBIfam" id="TIGR01352">
    <property type="entry name" value="tonB_Cterm"/>
    <property type="match status" value="1"/>
</dbReference>
<dbReference type="Proteomes" id="UP000007487">
    <property type="component" value="Chromosome"/>
</dbReference>
<evidence type="ECO:0000313" key="13">
    <source>
        <dbReference type="Proteomes" id="UP000007487"/>
    </source>
</evidence>
<evidence type="ECO:0000256" key="10">
    <source>
        <dbReference type="SAM" id="Phobius"/>
    </source>
</evidence>
<dbReference type="KEGG" id="cly:Celly_0846"/>
<evidence type="ECO:0000256" key="4">
    <source>
        <dbReference type="ARBA" id="ARBA00022475"/>
    </source>
</evidence>
<evidence type="ECO:0000256" key="1">
    <source>
        <dbReference type="ARBA" id="ARBA00004383"/>
    </source>
</evidence>
<dbReference type="eggNOG" id="COG0810">
    <property type="taxonomic scope" value="Bacteria"/>
</dbReference>
<dbReference type="Gene3D" id="3.30.1150.10">
    <property type="match status" value="1"/>
</dbReference>
<dbReference type="GO" id="GO:0098797">
    <property type="term" value="C:plasma membrane protein complex"/>
    <property type="evidence" value="ECO:0007669"/>
    <property type="project" value="TreeGrafter"/>
</dbReference>
<dbReference type="InterPro" id="IPR008756">
    <property type="entry name" value="Peptidase_M56"/>
</dbReference>
<evidence type="ECO:0000256" key="2">
    <source>
        <dbReference type="ARBA" id="ARBA00006555"/>
    </source>
</evidence>
<dbReference type="Pfam" id="PF03544">
    <property type="entry name" value="TonB_C"/>
    <property type="match status" value="1"/>
</dbReference>
<evidence type="ECO:0000256" key="9">
    <source>
        <dbReference type="ARBA" id="ARBA00023136"/>
    </source>
</evidence>
<dbReference type="InterPro" id="IPR051045">
    <property type="entry name" value="TonB-dependent_transducer"/>
</dbReference>
<keyword evidence="7" id="KW-0653">Protein transport</keyword>
<dbReference type="Pfam" id="PF05569">
    <property type="entry name" value="Peptidase_M56"/>
    <property type="match status" value="1"/>
</dbReference>
<evidence type="ECO:0000256" key="6">
    <source>
        <dbReference type="ARBA" id="ARBA00022692"/>
    </source>
</evidence>
<reference evidence="12 13" key="1">
    <citation type="journal article" date="2011" name="Stand. Genomic Sci.">
        <title>Complete genome sequence of Cellulophaga lytica type strain (LIM- 21).</title>
        <authorList>
            <person name="Pati A."/>
            <person name="Abt B."/>
            <person name="Teshima H."/>
            <person name="Nolan M."/>
            <person name="Lapidus A."/>
            <person name="Lucas S."/>
            <person name="Hammon N."/>
            <person name="Deshpande S."/>
            <person name="Cheng J.F."/>
            <person name="Tapia R."/>
            <person name="Han C."/>
            <person name="Goodwin L."/>
            <person name="Pitluck S."/>
            <person name="Liolios K."/>
            <person name="Pagani I."/>
            <person name="Mavromatis K."/>
            <person name="Ovchinikova G."/>
            <person name="Chen A."/>
            <person name="Palaniappan K."/>
            <person name="Land M."/>
            <person name="Hauser L."/>
            <person name="Jeffries C.D."/>
            <person name="Detter J.C."/>
            <person name="Brambilla E.M."/>
            <person name="Kannan K.P."/>
            <person name="Rohde M."/>
            <person name="Spring S."/>
            <person name="Goker M."/>
            <person name="Woyke T."/>
            <person name="Bristow J."/>
            <person name="Eisen J.A."/>
            <person name="Markowitz V."/>
            <person name="Hugenholtz P."/>
            <person name="Kyrpides N.C."/>
            <person name="Klenk H.P."/>
            <person name="Ivanova N."/>
        </authorList>
    </citation>
    <scope>NUCLEOTIDE SEQUENCE [LARGE SCALE GENOMIC DNA]</scope>
    <source>
        <strain evidence="13">ATCC 23178 / DSM 7489 / JCM 8516 / NBRC 14961 / NCIMB 1423 / VKM B-1433 / Cy l20</strain>
    </source>
</reference>
<evidence type="ECO:0000259" key="11">
    <source>
        <dbReference type="PROSITE" id="PS52015"/>
    </source>
</evidence>
<organism evidence="12 13">
    <name type="scientific">Cellulophaga lytica (strain ATCC 23178 / DSM 7489 / JCM 8516 / NBRC 14961 / NCIMB 1423 / VKM B-1433 / Cy l20)</name>
    <dbReference type="NCBI Taxonomy" id="867900"/>
    <lineage>
        <taxon>Bacteria</taxon>
        <taxon>Pseudomonadati</taxon>
        <taxon>Bacteroidota</taxon>
        <taxon>Flavobacteriia</taxon>
        <taxon>Flavobacteriales</taxon>
        <taxon>Flavobacteriaceae</taxon>
        <taxon>Cellulophaga</taxon>
    </lineage>
</organism>
<evidence type="ECO:0000256" key="7">
    <source>
        <dbReference type="ARBA" id="ARBA00022927"/>
    </source>
</evidence>
<proteinExistence type="inferred from homology"/>
<keyword evidence="5" id="KW-0997">Cell inner membrane</keyword>
<dbReference type="GO" id="GO:0055085">
    <property type="term" value="P:transmembrane transport"/>
    <property type="evidence" value="ECO:0007669"/>
    <property type="project" value="InterPro"/>
</dbReference>
<feature type="domain" description="TonB C-terminal" evidence="11">
    <location>
        <begin position="369"/>
        <end position="458"/>
    </location>
</feature>
<dbReference type="PANTHER" id="PTHR33446:SF2">
    <property type="entry name" value="PROTEIN TONB"/>
    <property type="match status" value="1"/>
</dbReference>
<dbReference type="PANTHER" id="PTHR33446">
    <property type="entry name" value="PROTEIN TONB-RELATED"/>
    <property type="match status" value="1"/>
</dbReference>
<dbReference type="EMBL" id="CP002534">
    <property type="protein sequence ID" value="ADY28678.1"/>
    <property type="molecule type" value="Genomic_DNA"/>
</dbReference>
<dbReference type="InterPro" id="IPR006260">
    <property type="entry name" value="TonB/TolA_C"/>
</dbReference>
<feature type="transmembrane region" description="Helical" evidence="10">
    <location>
        <begin position="34"/>
        <end position="53"/>
    </location>
</feature>
<keyword evidence="9 10" id="KW-0472">Membrane</keyword>
<evidence type="ECO:0000256" key="8">
    <source>
        <dbReference type="ARBA" id="ARBA00022989"/>
    </source>
</evidence>
<keyword evidence="13" id="KW-1185">Reference proteome</keyword>